<dbReference type="OrthoDB" id="3212826at2"/>
<dbReference type="InterPro" id="IPR029068">
    <property type="entry name" value="Glyas_Bleomycin-R_OHBP_Dase"/>
</dbReference>
<dbReference type="Proteomes" id="UP000295345">
    <property type="component" value="Unassembled WGS sequence"/>
</dbReference>
<dbReference type="SUPFAM" id="SSF54593">
    <property type="entry name" value="Glyoxalase/Bleomycin resistance protein/Dihydroxybiphenyl dioxygenase"/>
    <property type="match status" value="1"/>
</dbReference>
<keyword evidence="3" id="KW-1185">Reference proteome</keyword>
<dbReference type="InterPro" id="IPR041581">
    <property type="entry name" value="Glyoxalase_6"/>
</dbReference>
<dbReference type="RefSeq" id="WP_132817389.1">
    <property type="nucleotide sequence ID" value="NZ_SMKI01000068.1"/>
</dbReference>
<evidence type="ECO:0000313" key="3">
    <source>
        <dbReference type="Proteomes" id="UP000295345"/>
    </source>
</evidence>
<sequence>MAHLHDIVFDCARPAATARFWAAALDGYAVAPYDDAELARLRAAGITSTEDDPTVLVETTGGGPRLWFQLVPEARSAKNRVHLDLRAADPEAEIRRLTALGATVRARHADNTVLADPEGNEFCLFPTGPVPA</sequence>
<evidence type="ECO:0000259" key="1">
    <source>
        <dbReference type="Pfam" id="PF18029"/>
    </source>
</evidence>
<dbReference type="AlphaFoldDB" id="A0A4R4TK06"/>
<evidence type="ECO:0000313" key="2">
    <source>
        <dbReference type="EMBL" id="TDC76816.1"/>
    </source>
</evidence>
<feature type="domain" description="Glyoxalase-like" evidence="1">
    <location>
        <begin position="7"/>
        <end position="125"/>
    </location>
</feature>
<gene>
    <name evidence="2" type="ORF">E1283_08940</name>
</gene>
<dbReference type="PANTHER" id="PTHR35908">
    <property type="entry name" value="HYPOTHETICAL FUSION PROTEIN"/>
    <property type="match status" value="1"/>
</dbReference>
<dbReference type="CDD" id="cd06587">
    <property type="entry name" value="VOC"/>
    <property type="match status" value="1"/>
</dbReference>
<name>A0A4R4TK06_9ACTN</name>
<reference evidence="2 3" key="1">
    <citation type="submission" date="2019-03" db="EMBL/GenBank/DDBJ databases">
        <title>Draft genome sequences of novel Actinobacteria.</title>
        <authorList>
            <person name="Sahin N."/>
            <person name="Ay H."/>
            <person name="Saygin H."/>
        </authorList>
    </citation>
    <scope>NUCLEOTIDE SEQUENCE [LARGE SCALE GENOMIC DNA]</scope>
    <source>
        <strain evidence="2 3">DSM 41900</strain>
    </source>
</reference>
<comment type="caution">
    <text evidence="2">The sequence shown here is derived from an EMBL/GenBank/DDBJ whole genome shotgun (WGS) entry which is preliminary data.</text>
</comment>
<dbReference type="Pfam" id="PF18029">
    <property type="entry name" value="Glyoxalase_6"/>
    <property type="match status" value="1"/>
</dbReference>
<accession>A0A4R4TK06</accession>
<protein>
    <submittedName>
        <fullName evidence="2">VOC family protein</fullName>
    </submittedName>
</protein>
<dbReference type="PANTHER" id="PTHR35908:SF1">
    <property type="entry name" value="CONSERVED PROTEIN"/>
    <property type="match status" value="1"/>
</dbReference>
<dbReference type="Gene3D" id="3.10.180.10">
    <property type="entry name" value="2,3-Dihydroxybiphenyl 1,2-Dioxygenase, domain 1"/>
    <property type="match status" value="1"/>
</dbReference>
<organism evidence="2 3">
    <name type="scientific">Streptomyces hainanensis</name>
    <dbReference type="NCBI Taxonomy" id="402648"/>
    <lineage>
        <taxon>Bacteria</taxon>
        <taxon>Bacillati</taxon>
        <taxon>Actinomycetota</taxon>
        <taxon>Actinomycetes</taxon>
        <taxon>Kitasatosporales</taxon>
        <taxon>Streptomycetaceae</taxon>
        <taxon>Streptomyces</taxon>
    </lineage>
</organism>
<dbReference type="EMBL" id="SMKI01000068">
    <property type="protein sequence ID" value="TDC76816.1"/>
    <property type="molecule type" value="Genomic_DNA"/>
</dbReference>
<proteinExistence type="predicted"/>